<evidence type="ECO:0008006" key="6">
    <source>
        <dbReference type="Google" id="ProtNLM"/>
    </source>
</evidence>
<feature type="domain" description="Reverse transcriptase Ty1/copia-type" evidence="2">
    <location>
        <begin position="305"/>
        <end position="408"/>
    </location>
</feature>
<dbReference type="Pfam" id="PF22936">
    <property type="entry name" value="Pol_BBD"/>
    <property type="match status" value="1"/>
</dbReference>
<proteinExistence type="predicted"/>
<keyword evidence="1" id="KW-0378">Hydrolase</keyword>
<keyword evidence="1" id="KW-0645">Protease</keyword>
<dbReference type="EMBL" id="JBBPBN010000006">
    <property type="protein sequence ID" value="KAK9035489.1"/>
    <property type="molecule type" value="Genomic_DNA"/>
</dbReference>
<keyword evidence="5" id="KW-1185">Reference proteome</keyword>
<gene>
    <name evidence="4" type="ORF">V6N11_077528</name>
</gene>
<name>A0ABR2TDI4_9ROSI</name>
<dbReference type="InterPro" id="IPR013103">
    <property type="entry name" value="RVT_2"/>
</dbReference>
<sequence length="641" mass="72641">MIFFEQLDLDHVLLDPVSAFPVSTTPMTLDDATPEDDGEPDAAVVAAAAEKYAKDNKTDTLEKKYGADDADIKKYVVGEWLKFQMTDEKPIMDQVHDYKRLVSYILAEGMKMCEVLQANVLVEKLPKSCYGSEVNLVENIAEWVVDTGASKRFYAMREYFTEFEGWNKGEKVYMGNSNSSEVLGKGKVLLKLTSGKTLALNNVLYVPALRRNLISGGLLNKVEVDNQLDIRIKRLRSDRGGEYGSNFLKEAYAPNLQYLKVWGCLAKVGLPDFKKSTIGSKSVDAVFTGYASNSAAYRFMFLHDYSIFDLPRGFRTISNKWVFRKKLRPYGSIQKYKVRLVVKGFTQEFGIYFFDTYSPVTKISTIRALFALASIHKLHAHQMDVKTAFLNGELDEEIYMEQPLGFEAPDACLYSKMFGTDCVIISLYVDNMLIFSPNIESINKTKSFLSTKFEMTNLGEVDVILGVKVIKTEKRSRYAHNPSNEHWIALKSLLMYLRGTMDWKHNFVGFPTVLEGYCDVSWVSDNDETCIARSTMESEFIALDLVGQEAEWLRNLLAEIPLWGILTPPVSLLCNSQATISVAKNQTYNGKKRHIHIRHESMRHLIRNGVLSLEYVRSERNLADPLTKGLSQKLVLDSSRG</sequence>
<evidence type="ECO:0000259" key="2">
    <source>
        <dbReference type="Pfam" id="PF07727"/>
    </source>
</evidence>
<reference evidence="4 5" key="1">
    <citation type="journal article" date="2024" name="G3 (Bethesda)">
        <title>Genome assembly of Hibiscus sabdariffa L. provides insights into metabolisms of medicinal natural products.</title>
        <authorList>
            <person name="Kim T."/>
        </authorList>
    </citation>
    <scope>NUCLEOTIDE SEQUENCE [LARGE SCALE GENOMIC DNA]</scope>
    <source>
        <strain evidence="4">TK-2024</strain>
        <tissue evidence="4">Old leaves</tissue>
    </source>
</reference>
<evidence type="ECO:0000256" key="1">
    <source>
        <dbReference type="ARBA" id="ARBA00022750"/>
    </source>
</evidence>
<dbReference type="InterPro" id="IPR054722">
    <property type="entry name" value="PolX-like_BBD"/>
</dbReference>
<dbReference type="InterPro" id="IPR043502">
    <property type="entry name" value="DNA/RNA_pol_sf"/>
</dbReference>
<evidence type="ECO:0000313" key="4">
    <source>
        <dbReference type="EMBL" id="KAK9035489.1"/>
    </source>
</evidence>
<organism evidence="4 5">
    <name type="scientific">Hibiscus sabdariffa</name>
    <name type="common">roselle</name>
    <dbReference type="NCBI Taxonomy" id="183260"/>
    <lineage>
        <taxon>Eukaryota</taxon>
        <taxon>Viridiplantae</taxon>
        <taxon>Streptophyta</taxon>
        <taxon>Embryophyta</taxon>
        <taxon>Tracheophyta</taxon>
        <taxon>Spermatophyta</taxon>
        <taxon>Magnoliopsida</taxon>
        <taxon>eudicotyledons</taxon>
        <taxon>Gunneridae</taxon>
        <taxon>Pentapetalae</taxon>
        <taxon>rosids</taxon>
        <taxon>malvids</taxon>
        <taxon>Malvales</taxon>
        <taxon>Malvaceae</taxon>
        <taxon>Malvoideae</taxon>
        <taxon>Hibiscus</taxon>
    </lineage>
</organism>
<keyword evidence="1" id="KW-0064">Aspartyl protease</keyword>
<feature type="domain" description="Reverse transcriptase Ty1/copia-type" evidence="2">
    <location>
        <begin position="412"/>
        <end position="472"/>
    </location>
</feature>
<protein>
    <recommendedName>
        <fullName evidence="6">Reverse transcriptase Ty1/copia-type domain-containing protein</fullName>
    </recommendedName>
</protein>
<dbReference type="CDD" id="cd09272">
    <property type="entry name" value="RNase_HI_RT_Ty1"/>
    <property type="match status" value="1"/>
</dbReference>
<evidence type="ECO:0000259" key="3">
    <source>
        <dbReference type="Pfam" id="PF22936"/>
    </source>
</evidence>
<dbReference type="Proteomes" id="UP001396334">
    <property type="component" value="Unassembled WGS sequence"/>
</dbReference>
<comment type="caution">
    <text evidence="4">The sequence shown here is derived from an EMBL/GenBank/DDBJ whole genome shotgun (WGS) entry which is preliminary data.</text>
</comment>
<feature type="domain" description="Retrovirus-related Pol polyprotein from transposon TNT 1-94-like beta-barrel" evidence="3">
    <location>
        <begin position="143"/>
        <end position="221"/>
    </location>
</feature>
<dbReference type="PANTHER" id="PTHR47592:SF30">
    <property type="entry name" value="CCHC-TYPE DOMAIN-CONTAINING PROTEIN"/>
    <property type="match status" value="1"/>
</dbReference>
<dbReference type="SUPFAM" id="SSF56672">
    <property type="entry name" value="DNA/RNA polymerases"/>
    <property type="match status" value="1"/>
</dbReference>
<accession>A0ABR2TDI4</accession>
<dbReference type="PANTHER" id="PTHR47592">
    <property type="entry name" value="PBF68 PROTEIN"/>
    <property type="match status" value="1"/>
</dbReference>
<evidence type="ECO:0000313" key="5">
    <source>
        <dbReference type="Proteomes" id="UP001396334"/>
    </source>
</evidence>
<dbReference type="Pfam" id="PF07727">
    <property type="entry name" value="RVT_2"/>
    <property type="match status" value="2"/>
</dbReference>